<protein>
    <recommendedName>
        <fullName evidence="3">Type II toxin-antitoxin system RelE/ParE family toxin</fullName>
    </recommendedName>
</protein>
<dbReference type="KEGG" id="mba:Mbar_A0668"/>
<evidence type="ECO:0000313" key="2">
    <source>
        <dbReference type="EMBL" id="AAZ69647.1"/>
    </source>
</evidence>
<organism evidence="2">
    <name type="scientific">Methanosarcina barkeri (strain Fusaro / DSM 804)</name>
    <dbReference type="NCBI Taxonomy" id="269797"/>
    <lineage>
        <taxon>Archaea</taxon>
        <taxon>Methanobacteriati</taxon>
        <taxon>Methanobacteriota</taxon>
        <taxon>Stenosarchaea group</taxon>
        <taxon>Methanomicrobia</taxon>
        <taxon>Methanosarcinales</taxon>
        <taxon>Methanosarcinaceae</taxon>
        <taxon>Methanosarcina</taxon>
    </lineage>
</organism>
<evidence type="ECO:0000256" key="1">
    <source>
        <dbReference type="ARBA" id="ARBA00022649"/>
    </source>
</evidence>
<name>Q46EP5_METBF</name>
<gene>
    <name evidence="2" type="ordered locus">Mbar_A0668</name>
</gene>
<sequence>MRGSKVFEVLLDITAQDFLKAADKMTYSRVKEILDELALDPVPLRAKRIIESKEKLFRLRSRHIRLLYRINYEDQTLVVIMIEPLNRMYR</sequence>
<keyword evidence="1" id="KW-1277">Toxin-antitoxin system</keyword>
<dbReference type="eggNOG" id="arCOG01665">
    <property type="taxonomic scope" value="Archaea"/>
</dbReference>
<dbReference type="HOGENOM" id="CLU_155761_3_1_2"/>
<dbReference type="Gene3D" id="3.30.2310.20">
    <property type="entry name" value="RelE-like"/>
    <property type="match status" value="1"/>
</dbReference>
<evidence type="ECO:0008006" key="3">
    <source>
        <dbReference type="Google" id="ProtNLM"/>
    </source>
</evidence>
<dbReference type="PaxDb" id="269797-Mbar_A0668"/>
<dbReference type="EMBL" id="CP000099">
    <property type="protein sequence ID" value="AAZ69647.1"/>
    <property type="molecule type" value="Genomic_DNA"/>
</dbReference>
<dbReference type="SUPFAM" id="SSF143011">
    <property type="entry name" value="RelE-like"/>
    <property type="match status" value="1"/>
</dbReference>
<accession>Q46EP5</accession>
<dbReference type="AlphaFoldDB" id="Q46EP5"/>
<dbReference type="Pfam" id="PF05016">
    <property type="entry name" value="ParE_toxin"/>
    <property type="match status" value="1"/>
</dbReference>
<dbReference type="InterPro" id="IPR035093">
    <property type="entry name" value="RelE/ParE_toxin_dom_sf"/>
</dbReference>
<reference evidence="2" key="1">
    <citation type="submission" date="2006-06" db="EMBL/GenBank/DDBJ databases">
        <title>Complete sequence of chromosome 1 of Methanosarcina barkeri str. fusaro.</title>
        <authorList>
            <person name="Copeland A."/>
            <person name="Lucas S."/>
            <person name="Lapidus A."/>
            <person name="Barry K."/>
            <person name="Detter J.C."/>
            <person name="Glavina T."/>
            <person name="Hammon N."/>
            <person name="Israni S."/>
            <person name="Pitluck S."/>
            <person name="Goodwin L.A."/>
            <person name="Saunders E.H."/>
            <person name="Schmutz J."/>
            <person name="Larimer F."/>
            <person name="Land M."/>
            <person name="Anderson I."/>
            <person name="Richardson P."/>
        </authorList>
    </citation>
    <scope>NUCLEOTIDE SEQUENCE</scope>
    <source>
        <strain evidence="2">Fusaro</strain>
    </source>
</reference>
<proteinExistence type="predicted"/>
<dbReference type="InterPro" id="IPR007712">
    <property type="entry name" value="RelE/ParE_toxin"/>
</dbReference>